<keyword evidence="2" id="KW-1185">Reference proteome</keyword>
<evidence type="ECO:0000313" key="1">
    <source>
        <dbReference type="EMBL" id="KKW67661.1"/>
    </source>
</evidence>
<dbReference type="EMBL" id="LBNQ01000025">
    <property type="protein sequence ID" value="KKW67661.1"/>
    <property type="molecule type" value="Genomic_DNA"/>
</dbReference>
<name>A0A0U1PYW7_9BURK</name>
<gene>
    <name evidence="1" type="ORF">AAV94_08385</name>
</gene>
<accession>A0A0U1PYW7</accession>
<proteinExistence type="predicted"/>
<reference evidence="1 2" key="1">
    <citation type="submission" date="2015-05" db="EMBL/GenBank/DDBJ databases">
        <title>Draft genome sequence of Lampropedia sp. CT6, isolated from the microbial mat of a hot water spring, located at Manikaran, India.</title>
        <authorList>
            <person name="Tripathi C."/>
            <person name="Rani P."/>
            <person name="Mahato N.K."/>
            <person name="Lal R."/>
        </authorList>
    </citation>
    <scope>NUCLEOTIDE SEQUENCE [LARGE SCALE GENOMIC DNA]</scope>
    <source>
        <strain evidence="1 2">CT6</strain>
    </source>
</reference>
<dbReference type="AlphaFoldDB" id="A0A0U1PYW7"/>
<comment type="caution">
    <text evidence="1">The sequence shown here is derived from an EMBL/GenBank/DDBJ whole genome shotgun (WGS) entry which is preliminary data.</text>
</comment>
<dbReference type="STRING" id="1610491.AAV94_08385"/>
<dbReference type="Proteomes" id="UP000050580">
    <property type="component" value="Unassembled WGS sequence"/>
</dbReference>
<organism evidence="1 2">
    <name type="scientific">Lampropedia cohaerens</name>
    <dbReference type="NCBI Taxonomy" id="1610491"/>
    <lineage>
        <taxon>Bacteria</taxon>
        <taxon>Pseudomonadati</taxon>
        <taxon>Pseudomonadota</taxon>
        <taxon>Betaproteobacteria</taxon>
        <taxon>Burkholderiales</taxon>
        <taxon>Comamonadaceae</taxon>
        <taxon>Lampropedia</taxon>
    </lineage>
</organism>
<sequence>MPPQNRIHLSYIKTMNHSITFPGAKALTSLAIALMLAACGGGGGSDDVAGGGNEPAPPAPPSGTTHTLTVQVQGLPEGAALPIRYGDLSESLSASNDRLAIQASGTTRIALGKLELTTEQPYLVQCAFAEPLAGTLQSDGSLQASFSTDATQTVECSQKIALVLQQRHVVAPANKGSGLNVLTANLDGLQAQWLSPPLMVNKNTINNRVSALMNNELYVSASEDDINSPTGVELRATDGVTARLVKDINTAVNAGVGAGSDPGSLVALGNKLYFSAEAGPGGTTLWVSDGTEAGTQQVLLQGNAFINPEGLTVAGDKLFFRSQAKVYAIDKSGTVTDLGLTQTAGSFSVVGDRIFLTDDTGSQWFSDGTVAGTREFQAAWFNSAPIEFNGELYFSGAATSGETAKLHAIKPDGTGFRLVKDVIRVSPRFVLGDKLLLTVNQRGVTGSEWWVSDGTEAGTQIIKDAIPGPGGLAPEKIFSLGERLVFVTKEGEAGSQAPYYIWTTDGTAEGTKRLSAEGVEAFATKNIFKGWTQVGPGHAVFQIHEGGLNSNVAKLWITDGTPEGTKPLLDKNGQQLEAYSPGTQYAL</sequence>
<protein>
    <submittedName>
        <fullName evidence="1">Uncharacterized protein</fullName>
    </submittedName>
</protein>
<evidence type="ECO:0000313" key="2">
    <source>
        <dbReference type="Proteomes" id="UP000050580"/>
    </source>
</evidence>